<dbReference type="RefSeq" id="WP_116687633.1">
    <property type="nucleotide sequence ID" value="NZ_CAWNYD010000005.1"/>
</dbReference>
<reference evidence="1 2" key="1">
    <citation type="submission" date="2018-04" db="EMBL/GenBank/DDBJ databases">
        <title>Thalassorhabdus spongiae gen. nov., sp. nov., isolated from a marine sponge in South-West Iceland.</title>
        <authorList>
            <person name="Knobloch S."/>
            <person name="Daussin A."/>
            <person name="Johannsson R."/>
            <person name="Marteinsson V.T."/>
        </authorList>
    </citation>
    <scope>NUCLEOTIDE SEQUENCE [LARGE SCALE GENOMIC DNA]</scope>
    <source>
        <strain evidence="1 2">Hp12</strain>
    </source>
</reference>
<dbReference type="GO" id="GO:0003677">
    <property type="term" value="F:DNA binding"/>
    <property type="evidence" value="ECO:0007669"/>
    <property type="project" value="InterPro"/>
</dbReference>
<comment type="caution">
    <text evidence="1">The sequence shown here is derived from an EMBL/GenBank/DDBJ whole genome shotgun (WGS) entry which is preliminary data.</text>
</comment>
<protein>
    <submittedName>
        <fullName evidence="1">Transcriptional regulator</fullName>
    </submittedName>
</protein>
<dbReference type="Gene3D" id="1.10.260.40">
    <property type="entry name" value="lambda repressor-like DNA-binding domains"/>
    <property type="match status" value="1"/>
</dbReference>
<dbReference type="Proteomes" id="UP000244906">
    <property type="component" value="Unassembled WGS sequence"/>
</dbReference>
<keyword evidence="2" id="KW-1185">Reference proteome</keyword>
<dbReference type="OrthoDB" id="6240846at2"/>
<sequence>MKKLTSAEREALLLELLDKLYKKEMTQGKVSRYLRKDYLEFNQDKYAKLVKISRRTLSDIENDTGQQTQMVLNKAFRPFNIQMQLVPTDISVLNNIL</sequence>
<proteinExistence type="predicted"/>
<name>A0A2V1GTG4_9GAMM</name>
<accession>A0A2V1GTG4</accession>
<dbReference type="InterPro" id="IPR010982">
    <property type="entry name" value="Lambda_DNA-bd_dom_sf"/>
</dbReference>
<organism evidence="1 2">
    <name type="scientific">Pelagibaculum spongiae</name>
    <dbReference type="NCBI Taxonomy" id="2080658"/>
    <lineage>
        <taxon>Bacteria</taxon>
        <taxon>Pseudomonadati</taxon>
        <taxon>Pseudomonadota</taxon>
        <taxon>Gammaproteobacteria</taxon>
        <taxon>Oceanospirillales</taxon>
        <taxon>Pelagibaculum</taxon>
    </lineage>
</organism>
<dbReference type="EMBL" id="QDDL01000005">
    <property type="protein sequence ID" value="PVZ68304.1"/>
    <property type="molecule type" value="Genomic_DNA"/>
</dbReference>
<gene>
    <name evidence="1" type="ORF">DC094_13535</name>
</gene>
<dbReference type="AlphaFoldDB" id="A0A2V1GTG4"/>
<evidence type="ECO:0000313" key="2">
    <source>
        <dbReference type="Proteomes" id="UP000244906"/>
    </source>
</evidence>
<evidence type="ECO:0000313" key="1">
    <source>
        <dbReference type="EMBL" id="PVZ68304.1"/>
    </source>
</evidence>